<dbReference type="OrthoDB" id="427924at2759"/>
<protein>
    <submittedName>
        <fullName evidence="2">Uncharacterized protein K02A2.6</fullName>
    </submittedName>
</protein>
<dbReference type="CDD" id="cd01647">
    <property type="entry name" value="RT_LTR"/>
    <property type="match status" value="1"/>
</dbReference>
<dbReference type="PROSITE" id="PS50878">
    <property type="entry name" value="RT_POL"/>
    <property type="match status" value="1"/>
</dbReference>
<sequence>MKCKKPYSFLSENCSMFLPGRHLAHRVAAQRKLKHVVQHSILTRRPPVFSKPRRLPPDKLKAAKQEFQYLVEIGICRPSRSCWASSLHMVSKMSHIQDCLQVLEKKRLFSTPDLAKSYHQIPVQEEDILKTAVTTSFELFDFLHMPFGLSNAAAPFQRFIHYVLKGMDFCVPYFDDVLVASEEEGQHFLHLKQMFQRFEEYGMVLNASKNVLSKTSVKFLGHIVTAEGIFPIQEKVVTITNFPKSETMKELRRFRAICNFYRRSIYTARC</sequence>
<gene>
    <name evidence="2" type="primary">K02A2.6</name>
    <name evidence="2" type="ORF">NPIL_614741</name>
</gene>
<dbReference type="EMBL" id="BMAW01130084">
    <property type="protein sequence ID" value="GFU33433.1"/>
    <property type="molecule type" value="Genomic_DNA"/>
</dbReference>
<dbReference type="AlphaFoldDB" id="A0A8X6QQ01"/>
<accession>A0A8X6QQ01</accession>
<feature type="domain" description="Reverse transcriptase" evidence="1">
    <location>
        <begin position="1"/>
        <end position="224"/>
    </location>
</feature>
<reference evidence="2" key="1">
    <citation type="submission" date="2020-08" db="EMBL/GenBank/DDBJ databases">
        <title>Multicomponent nature underlies the extraordinary mechanical properties of spider dragline silk.</title>
        <authorList>
            <person name="Kono N."/>
            <person name="Nakamura H."/>
            <person name="Mori M."/>
            <person name="Yoshida Y."/>
            <person name="Ohtoshi R."/>
            <person name="Malay A.D."/>
            <person name="Moran D.A.P."/>
            <person name="Tomita M."/>
            <person name="Numata K."/>
            <person name="Arakawa K."/>
        </authorList>
    </citation>
    <scope>NUCLEOTIDE SEQUENCE</scope>
</reference>
<dbReference type="PANTHER" id="PTHR33064">
    <property type="entry name" value="POL PROTEIN"/>
    <property type="match status" value="1"/>
</dbReference>
<dbReference type="GO" id="GO:0071897">
    <property type="term" value="P:DNA biosynthetic process"/>
    <property type="evidence" value="ECO:0007669"/>
    <property type="project" value="UniProtKB-ARBA"/>
</dbReference>
<dbReference type="Gene3D" id="3.10.10.10">
    <property type="entry name" value="HIV Type 1 Reverse Transcriptase, subunit A, domain 1"/>
    <property type="match status" value="1"/>
</dbReference>
<organism evidence="2 3">
    <name type="scientific">Nephila pilipes</name>
    <name type="common">Giant wood spider</name>
    <name type="synonym">Nephila maculata</name>
    <dbReference type="NCBI Taxonomy" id="299642"/>
    <lineage>
        <taxon>Eukaryota</taxon>
        <taxon>Metazoa</taxon>
        <taxon>Ecdysozoa</taxon>
        <taxon>Arthropoda</taxon>
        <taxon>Chelicerata</taxon>
        <taxon>Arachnida</taxon>
        <taxon>Araneae</taxon>
        <taxon>Araneomorphae</taxon>
        <taxon>Entelegynae</taxon>
        <taxon>Araneoidea</taxon>
        <taxon>Nephilidae</taxon>
        <taxon>Nephila</taxon>
    </lineage>
</organism>
<dbReference type="PANTHER" id="PTHR33064:SF37">
    <property type="entry name" value="RIBONUCLEASE H"/>
    <property type="match status" value="1"/>
</dbReference>
<dbReference type="SUPFAM" id="SSF56672">
    <property type="entry name" value="DNA/RNA polymerases"/>
    <property type="match status" value="1"/>
</dbReference>
<dbReference type="Pfam" id="PF00078">
    <property type="entry name" value="RVT_1"/>
    <property type="match status" value="1"/>
</dbReference>
<keyword evidence="3" id="KW-1185">Reference proteome</keyword>
<proteinExistence type="predicted"/>
<dbReference type="InterPro" id="IPR000477">
    <property type="entry name" value="RT_dom"/>
</dbReference>
<dbReference type="InterPro" id="IPR043128">
    <property type="entry name" value="Rev_trsase/Diguanyl_cyclase"/>
</dbReference>
<dbReference type="InterPro" id="IPR043502">
    <property type="entry name" value="DNA/RNA_pol_sf"/>
</dbReference>
<evidence type="ECO:0000313" key="3">
    <source>
        <dbReference type="Proteomes" id="UP000887013"/>
    </source>
</evidence>
<dbReference type="Gene3D" id="3.30.70.270">
    <property type="match status" value="1"/>
</dbReference>
<evidence type="ECO:0000313" key="2">
    <source>
        <dbReference type="EMBL" id="GFU33433.1"/>
    </source>
</evidence>
<comment type="caution">
    <text evidence="2">The sequence shown here is derived from an EMBL/GenBank/DDBJ whole genome shotgun (WGS) entry which is preliminary data.</text>
</comment>
<evidence type="ECO:0000259" key="1">
    <source>
        <dbReference type="PROSITE" id="PS50878"/>
    </source>
</evidence>
<dbReference type="Proteomes" id="UP000887013">
    <property type="component" value="Unassembled WGS sequence"/>
</dbReference>
<name>A0A8X6QQ01_NEPPI</name>
<dbReference type="InterPro" id="IPR051320">
    <property type="entry name" value="Viral_Replic_Matur_Polypro"/>
</dbReference>